<dbReference type="Pfam" id="PF00487">
    <property type="entry name" value="FA_desaturase"/>
    <property type="match status" value="1"/>
</dbReference>
<keyword evidence="10 15" id="KW-0503">Monooxygenase</keyword>
<keyword evidence="11 13" id="KW-0472">Membrane</keyword>
<feature type="transmembrane region" description="Helical" evidence="13">
    <location>
        <begin position="110"/>
        <end position="134"/>
    </location>
</feature>
<keyword evidence="3" id="KW-1003">Cell membrane</keyword>
<keyword evidence="5 13" id="KW-0812">Transmembrane</keyword>
<dbReference type="CDD" id="cd03512">
    <property type="entry name" value="Alkane-hydroxylase"/>
    <property type="match status" value="1"/>
</dbReference>
<name>G7GP29_9ACTN</name>
<comment type="caution">
    <text evidence="15">The sequence shown here is derived from an EMBL/GenBank/DDBJ whole genome shotgun (WGS) entry which is preliminary data.</text>
</comment>
<evidence type="ECO:0000256" key="3">
    <source>
        <dbReference type="ARBA" id="ARBA00022475"/>
    </source>
</evidence>
<evidence type="ECO:0000313" key="16">
    <source>
        <dbReference type="Proteomes" id="UP000006023"/>
    </source>
</evidence>
<evidence type="ECO:0000256" key="2">
    <source>
        <dbReference type="ARBA" id="ARBA00010823"/>
    </source>
</evidence>
<feature type="domain" description="Fatty acid desaturase" evidence="14">
    <location>
        <begin position="145"/>
        <end position="354"/>
    </location>
</feature>
<evidence type="ECO:0000256" key="4">
    <source>
        <dbReference type="ARBA" id="ARBA00022519"/>
    </source>
</evidence>
<dbReference type="Proteomes" id="UP000006023">
    <property type="component" value="Unassembled WGS sequence"/>
</dbReference>
<evidence type="ECO:0000313" key="15">
    <source>
        <dbReference type="EMBL" id="GAB05354.1"/>
    </source>
</evidence>
<dbReference type="GO" id="GO:0006629">
    <property type="term" value="P:lipid metabolic process"/>
    <property type="evidence" value="ECO:0007669"/>
    <property type="project" value="InterPro"/>
</dbReference>
<evidence type="ECO:0000256" key="5">
    <source>
        <dbReference type="ARBA" id="ARBA00022692"/>
    </source>
</evidence>
<keyword evidence="8" id="KW-0560">Oxidoreductase</keyword>
<dbReference type="InterPro" id="IPR005804">
    <property type="entry name" value="FA_desaturase_dom"/>
</dbReference>
<keyword evidence="7 13" id="KW-1133">Transmembrane helix</keyword>
<feature type="transmembrane region" description="Helical" evidence="13">
    <location>
        <begin position="278"/>
        <end position="295"/>
    </location>
</feature>
<reference evidence="15 16" key="1">
    <citation type="submission" date="2011-11" db="EMBL/GenBank/DDBJ databases">
        <title>Whole genome shotgun sequence of Gordonia amarae NBRC 15530.</title>
        <authorList>
            <person name="Takarada H."/>
            <person name="Hosoyama A."/>
            <person name="Tsuchikane K."/>
            <person name="Katsumata H."/>
            <person name="Yamazaki S."/>
            <person name="Fujita N."/>
        </authorList>
    </citation>
    <scope>NUCLEOTIDE SEQUENCE [LARGE SCALE GENOMIC DNA]</scope>
    <source>
        <strain evidence="15 16">NBRC 15530</strain>
    </source>
</reference>
<evidence type="ECO:0000259" key="14">
    <source>
        <dbReference type="Pfam" id="PF00487"/>
    </source>
</evidence>
<keyword evidence="16" id="KW-1185">Reference proteome</keyword>
<evidence type="ECO:0000256" key="10">
    <source>
        <dbReference type="ARBA" id="ARBA00023033"/>
    </source>
</evidence>
<dbReference type="PANTHER" id="PTHR38674">
    <property type="entry name" value="ALKANE 1-MONOOXYGENASE 1"/>
    <property type="match status" value="1"/>
</dbReference>
<evidence type="ECO:0000256" key="12">
    <source>
        <dbReference type="SAM" id="MobiDB-lite"/>
    </source>
</evidence>
<dbReference type="STRING" id="1075090.GOAMR_34_00200"/>
<comment type="similarity">
    <text evidence="2">Belongs to the fatty acid desaturase type 1 family. AlkB subfamily.</text>
</comment>
<evidence type="ECO:0000256" key="1">
    <source>
        <dbReference type="ARBA" id="ARBA00004429"/>
    </source>
</evidence>
<dbReference type="InterPro" id="IPR033885">
    <property type="entry name" value="AlkB/XylM"/>
</dbReference>
<evidence type="ECO:0000256" key="7">
    <source>
        <dbReference type="ARBA" id="ARBA00022989"/>
    </source>
</evidence>
<evidence type="ECO:0000256" key="9">
    <source>
        <dbReference type="ARBA" id="ARBA00023004"/>
    </source>
</evidence>
<proteinExistence type="inferred from homology"/>
<comment type="subcellular location">
    <subcellularLocation>
        <location evidence="1">Cell inner membrane</location>
        <topology evidence="1">Multi-pass membrane protein</topology>
    </subcellularLocation>
</comment>
<gene>
    <name evidence="15" type="primary">alkB</name>
    <name evidence="15" type="ORF">GOAMR_34_00200</name>
</gene>
<feature type="transmembrane region" description="Helical" evidence="13">
    <location>
        <begin position="70"/>
        <end position="90"/>
    </location>
</feature>
<accession>G7GP29</accession>
<dbReference type="PANTHER" id="PTHR38674:SF1">
    <property type="entry name" value="ALKANE 1-MONOOXYGENASE 1"/>
    <property type="match status" value="1"/>
</dbReference>
<keyword evidence="6" id="KW-0479">Metal-binding</keyword>
<keyword evidence="4" id="KW-0997">Cell inner membrane</keyword>
<dbReference type="EMBL" id="BAED01000034">
    <property type="protein sequence ID" value="GAB05354.1"/>
    <property type="molecule type" value="Genomic_DNA"/>
</dbReference>
<dbReference type="eggNOG" id="COG3239">
    <property type="taxonomic scope" value="Bacteria"/>
</dbReference>
<keyword evidence="9" id="KW-0408">Iron</keyword>
<dbReference type="GO" id="GO:0005886">
    <property type="term" value="C:plasma membrane"/>
    <property type="evidence" value="ECO:0007669"/>
    <property type="project" value="UniProtKB-SubCell"/>
</dbReference>
<protein>
    <submittedName>
        <fullName evidence="15">Alkane-1-monooxygenase</fullName>
    </submittedName>
</protein>
<feature type="region of interest" description="Disordered" evidence="12">
    <location>
        <begin position="1"/>
        <end position="34"/>
    </location>
</feature>
<feature type="transmembrane region" description="Helical" evidence="13">
    <location>
        <begin position="140"/>
        <end position="161"/>
    </location>
</feature>
<evidence type="ECO:0000256" key="11">
    <source>
        <dbReference type="ARBA" id="ARBA00023136"/>
    </source>
</evidence>
<evidence type="ECO:0000256" key="8">
    <source>
        <dbReference type="ARBA" id="ARBA00023002"/>
    </source>
</evidence>
<organism evidence="15 16">
    <name type="scientific">Gordonia amarae NBRC 15530</name>
    <dbReference type="NCBI Taxonomy" id="1075090"/>
    <lineage>
        <taxon>Bacteria</taxon>
        <taxon>Bacillati</taxon>
        <taxon>Actinomycetota</taxon>
        <taxon>Actinomycetes</taxon>
        <taxon>Mycobacteriales</taxon>
        <taxon>Gordoniaceae</taxon>
        <taxon>Gordonia</taxon>
    </lineage>
</organism>
<sequence>MRARKPRTTAWGRRETRTATSDTAEMPKATGAAETLPEWRDPHKGLWLSGLIIPLTPFLAWGLVSLLGPGVFWAAGLLVVALIPSIDRFYGPDRTNPPDEVMKQLENSRYYRWCLFPYIPLQYAGLVLACYLWTHAPMGIPERIALATTVGVVGGLAINVAHELGHKRTSHEQWLSKIALAQTWYGHFYVEHNYGHHIRVATPDDPASARFGESFWRFWPRTVSGTFKLGWQIESKRLKRQGKSVWSLRNNVLNAWLMSAVLYVVLVAVFGWAVLPYLIVQAVFGFSFLEIANYIEHYGLLREKRPDGKYVRVAPHHSWNSDYVMSNAVLYHVQRHSDHHAHAGRRYQTLRSFGDSTPQLPGGYVSMGACALIPPLWRRVIDQRLLDYYDGDVTRVNRGPVDDADPAEKSAA</sequence>
<dbReference type="AlphaFoldDB" id="G7GP29"/>
<feature type="transmembrane region" description="Helical" evidence="13">
    <location>
        <begin position="253"/>
        <end position="272"/>
    </location>
</feature>
<dbReference type="GO" id="GO:0004497">
    <property type="term" value="F:monooxygenase activity"/>
    <property type="evidence" value="ECO:0007669"/>
    <property type="project" value="UniProtKB-KW"/>
</dbReference>
<evidence type="ECO:0000256" key="13">
    <source>
        <dbReference type="SAM" id="Phobius"/>
    </source>
</evidence>
<evidence type="ECO:0000256" key="6">
    <source>
        <dbReference type="ARBA" id="ARBA00022723"/>
    </source>
</evidence>
<dbReference type="GO" id="GO:0046872">
    <property type="term" value="F:metal ion binding"/>
    <property type="evidence" value="ECO:0007669"/>
    <property type="project" value="UniProtKB-KW"/>
</dbReference>
<feature type="transmembrane region" description="Helical" evidence="13">
    <location>
        <begin position="46"/>
        <end position="64"/>
    </location>
</feature>